<comment type="function">
    <text evidence="4">Initiates the restart of stalled replication forks, which reloads the replicative helicase on sites other than the origin of replication. Recognizes and binds to abandoned replication forks and remodels them to uncover a helicase loading site. Promotes assembly of the primosome at these replication forks.</text>
</comment>
<protein>
    <recommendedName>
        <fullName evidence="4">Replication restart protein PriA</fullName>
    </recommendedName>
    <alternativeName>
        <fullName evidence="4">ATP-dependent DNA helicase PriA</fullName>
        <ecNumber evidence="4">5.6.2.4</ecNumber>
    </alternativeName>
    <alternativeName>
        <fullName evidence="4">DNA 3'-5' helicase PriA</fullName>
    </alternativeName>
</protein>
<dbReference type="GO" id="GO:0006302">
    <property type="term" value="P:double-strand break repair"/>
    <property type="evidence" value="ECO:0007669"/>
    <property type="project" value="InterPro"/>
</dbReference>
<keyword evidence="4" id="KW-0378">Hydrolase</keyword>
<feature type="binding site" evidence="4">
    <location>
        <position position="507"/>
    </location>
    <ligand>
        <name>Zn(2+)</name>
        <dbReference type="ChEBI" id="CHEBI:29105"/>
        <label>2</label>
    </ligand>
</feature>
<dbReference type="InterPro" id="IPR041222">
    <property type="entry name" value="PriA_3primeBD"/>
</dbReference>
<feature type="binding site" evidence="4">
    <location>
        <position position="539"/>
    </location>
    <ligand>
        <name>Zn(2+)</name>
        <dbReference type="ChEBI" id="CHEBI:29105"/>
        <label>1</label>
    </ligand>
</feature>
<keyword evidence="4" id="KW-0413">Isomerase</keyword>
<dbReference type="NCBIfam" id="TIGR00595">
    <property type="entry name" value="priA"/>
    <property type="match status" value="1"/>
</dbReference>
<comment type="similarity">
    <text evidence="4">Belongs to the helicase family. PriA subfamily.</text>
</comment>
<reference evidence="6" key="1">
    <citation type="submission" date="2020-06" db="EMBL/GenBank/DDBJ databases">
        <title>Complete genome sequence of Candidatus Phytoplasma luffae NCHU2019.</title>
        <authorList>
            <person name="Cho S.-T."/>
            <person name="Tan C.-M."/>
            <person name="Li J.-R."/>
            <person name="Chien Y.-Y."/>
            <person name="Chiu Y.-C."/>
            <person name="Yang J.-Y."/>
            <person name="Kuo C.-H."/>
        </authorList>
    </citation>
    <scope>NUCLEOTIDE SEQUENCE</scope>
    <source>
        <strain evidence="6">NCHU2019</strain>
    </source>
</reference>
<name>A0A975FKN5_LOWBP</name>
<dbReference type="GO" id="GO:0006310">
    <property type="term" value="P:DNA recombination"/>
    <property type="evidence" value="ECO:0007669"/>
    <property type="project" value="InterPro"/>
</dbReference>
<comment type="subunit">
    <text evidence="4">Component of the replication restart primosome.</text>
</comment>
<sequence>MMFAKIIVDHKIPYSYQYFDYIIPENKKNKAQRGMRVIVPFGRNNNFRLGYILQIKNTSDHATKNIEEFLDETPFLNEEMFLLTEEILKTPFIDISTAYNIIIPRSFSTTYSQKIDILKESELPSEIKNYLMQKKGILNFKNKFISRQELIKLQNKKIIKINIIIDKKHHCPKPQILYYLNPCLEEIQNIKLTPLNKKKINNFSQQMKKNKSLYLNKKEILNFFSPKMLNKLLMQKIILTKFQKLNSNKEINYTPNNDILLNKKQIFFWEQLNFENYHNYLLYYDHYDDKIKIYLKLIEHSLKNKKQVLIIVAEIILINLLKKEIQKYFPYTLIAIFDNDFNLETNYQKNIDIQQQKIFIIIGARKIIFAPLTKIGVIIIDEENDESLIEKEKHPHYSVKELAMIRAKYHQIPLICFTTTPSVENYYNIKKKKISFFDLTNIQKKKNIQIVDMKEELKKGNLEPLSSILLKKLKYNIKEKQKTILFINIKGFAPFVLCRFCSYIPKCKKCNQNLILFNNPENILKCNLCNYKEIFNPCCNNCSNNSLKNVMLGIEYIESFLKKKFPSIELARIDSDSIKNNQTYQEILNNLEKNKIDILLGTEMIVKNLKLPFIKTIGILMTDVLLNMRNFKATEKTFQILKKISNYTSEKGEMIIQSYNTKHYILQKFNYDNIFSFLEQILEERKITNNPPFNFVSKILIVHKKISKVLNVSQKIKKILENHLEYKIKVLGPNHSLLFYKNQNYRMLLTLKYTNWPLNLNFIIENNLHENCYILFDRFNNII</sequence>
<feature type="binding site" evidence="4">
    <location>
        <position position="498"/>
    </location>
    <ligand>
        <name>Zn(2+)</name>
        <dbReference type="ChEBI" id="CHEBI:29105"/>
        <label>1</label>
    </ligand>
</feature>
<dbReference type="GO" id="GO:1990077">
    <property type="term" value="C:primosome complex"/>
    <property type="evidence" value="ECO:0007669"/>
    <property type="project" value="UniProtKB-UniRule"/>
</dbReference>
<dbReference type="PROSITE" id="PS51192">
    <property type="entry name" value="HELICASE_ATP_BIND_1"/>
    <property type="match status" value="1"/>
</dbReference>
<dbReference type="EMBL" id="CP054393">
    <property type="protein sequence ID" value="QTX02701.1"/>
    <property type="molecule type" value="Genomic_DNA"/>
</dbReference>
<keyword evidence="2 4" id="KW-0067">ATP-binding</keyword>
<feature type="binding site" evidence="4">
    <location>
        <position position="510"/>
    </location>
    <ligand>
        <name>Zn(2+)</name>
        <dbReference type="ChEBI" id="CHEBI:29105"/>
        <label>2</label>
    </ligand>
</feature>
<evidence type="ECO:0000313" key="6">
    <source>
        <dbReference type="EMBL" id="QTX02701.1"/>
    </source>
</evidence>
<evidence type="ECO:0000313" key="7">
    <source>
        <dbReference type="Proteomes" id="UP000672038"/>
    </source>
</evidence>
<evidence type="ECO:0000256" key="2">
    <source>
        <dbReference type="ARBA" id="ARBA00022840"/>
    </source>
</evidence>
<dbReference type="PANTHER" id="PTHR30580">
    <property type="entry name" value="PRIMOSOMAL PROTEIN N"/>
    <property type="match status" value="1"/>
</dbReference>
<evidence type="ECO:0000259" key="5">
    <source>
        <dbReference type="PROSITE" id="PS51192"/>
    </source>
</evidence>
<dbReference type="Pfam" id="PF17764">
    <property type="entry name" value="PriA_3primeBD"/>
    <property type="match status" value="1"/>
</dbReference>
<dbReference type="GO" id="GO:0006270">
    <property type="term" value="P:DNA replication initiation"/>
    <property type="evidence" value="ECO:0007669"/>
    <property type="project" value="TreeGrafter"/>
</dbReference>
<dbReference type="HAMAP" id="MF_00983">
    <property type="entry name" value="PriA"/>
    <property type="match status" value="1"/>
</dbReference>
<evidence type="ECO:0000256" key="3">
    <source>
        <dbReference type="ARBA" id="ARBA00023125"/>
    </source>
</evidence>
<keyword evidence="4" id="KW-0235">DNA replication</keyword>
<feature type="binding site" evidence="4">
    <location>
        <position position="526"/>
    </location>
    <ligand>
        <name>Zn(2+)</name>
        <dbReference type="ChEBI" id="CHEBI:29105"/>
        <label>2</label>
    </ligand>
</feature>
<dbReference type="KEGG" id="pluf:LFWB_1310"/>
<dbReference type="GO" id="GO:0016787">
    <property type="term" value="F:hydrolase activity"/>
    <property type="evidence" value="ECO:0007669"/>
    <property type="project" value="UniProtKB-KW"/>
</dbReference>
<dbReference type="Gene3D" id="3.40.1440.60">
    <property type="entry name" value="PriA, 3(prime) DNA-binding domain"/>
    <property type="match status" value="1"/>
</dbReference>
<feature type="binding site" evidence="4">
    <location>
        <position position="501"/>
    </location>
    <ligand>
        <name>Zn(2+)</name>
        <dbReference type="ChEBI" id="CHEBI:29105"/>
        <label>1</label>
    </ligand>
</feature>
<dbReference type="InterPro" id="IPR005259">
    <property type="entry name" value="PriA"/>
</dbReference>
<keyword evidence="4" id="KW-0639">Primosome</keyword>
<dbReference type="Gene3D" id="3.40.50.300">
    <property type="entry name" value="P-loop containing nucleotide triphosphate hydrolases"/>
    <property type="match status" value="1"/>
</dbReference>
<comment type="catalytic activity">
    <reaction evidence="4">
        <text>ATP + H2O = ADP + phosphate + H(+)</text>
        <dbReference type="Rhea" id="RHEA:13065"/>
        <dbReference type="ChEBI" id="CHEBI:15377"/>
        <dbReference type="ChEBI" id="CHEBI:15378"/>
        <dbReference type="ChEBI" id="CHEBI:30616"/>
        <dbReference type="ChEBI" id="CHEBI:43474"/>
        <dbReference type="ChEBI" id="CHEBI:456216"/>
        <dbReference type="EC" id="5.6.2.4"/>
    </reaction>
</comment>
<feature type="binding site" evidence="4">
    <location>
        <position position="529"/>
    </location>
    <ligand>
        <name>Zn(2+)</name>
        <dbReference type="ChEBI" id="CHEBI:29105"/>
        <label>2</label>
    </ligand>
</feature>
<dbReference type="InterPro" id="IPR042115">
    <property type="entry name" value="PriA_3primeBD_sf"/>
</dbReference>
<keyword evidence="7" id="KW-1185">Reference proteome</keyword>
<dbReference type="SUPFAM" id="SSF52540">
    <property type="entry name" value="P-loop containing nucleoside triphosphate hydrolases"/>
    <property type="match status" value="1"/>
</dbReference>
<dbReference type="AlphaFoldDB" id="A0A975FKN5"/>
<comment type="cofactor">
    <cofactor evidence="4">
        <name>Zn(2+)</name>
        <dbReference type="ChEBI" id="CHEBI:29105"/>
    </cofactor>
    <text evidence="4">Binds 2 zinc ions per subunit.</text>
</comment>
<dbReference type="GO" id="GO:0003677">
    <property type="term" value="F:DNA binding"/>
    <property type="evidence" value="ECO:0007669"/>
    <property type="project" value="UniProtKB-UniRule"/>
</dbReference>
<accession>A0A975FKN5</accession>
<keyword evidence="1 4" id="KW-0547">Nucleotide-binding</keyword>
<keyword evidence="4" id="KW-0479">Metal-binding</keyword>
<proteinExistence type="inferred from homology"/>
<gene>
    <name evidence="4 6" type="primary">priA</name>
    <name evidence="6" type="ORF">LFWB_1310</name>
</gene>
<dbReference type="InterPro" id="IPR027417">
    <property type="entry name" value="P-loop_NTPase"/>
</dbReference>
<dbReference type="GO" id="GO:0043138">
    <property type="term" value="F:3'-5' DNA helicase activity"/>
    <property type="evidence" value="ECO:0007669"/>
    <property type="project" value="UniProtKB-EC"/>
</dbReference>
<keyword evidence="3 4" id="KW-0238">DNA-binding</keyword>
<keyword evidence="4" id="KW-0862">Zinc</keyword>
<dbReference type="EC" id="5.6.2.4" evidence="4"/>
<feature type="binding site" evidence="4">
    <location>
        <position position="542"/>
    </location>
    <ligand>
        <name>Zn(2+)</name>
        <dbReference type="ChEBI" id="CHEBI:29105"/>
        <label>1</label>
    </ligand>
</feature>
<evidence type="ECO:0000256" key="1">
    <source>
        <dbReference type="ARBA" id="ARBA00022741"/>
    </source>
</evidence>
<evidence type="ECO:0000256" key="4">
    <source>
        <dbReference type="HAMAP-Rule" id="MF_00983"/>
    </source>
</evidence>
<dbReference type="PANTHER" id="PTHR30580:SF1">
    <property type="entry name" value="COMF OPERON PROTEIN 1"/>
    <property type="match status" value="1"/>
</dbReference>
<feature type="domain" description="Helicase ATP-binding" evidence="5">
    <location>
        <begin position="271"/>
        <end position="439"/>
    </location>
</feature>
<keyword evidence="4" id="KW-0347">Helicase</keyword>
<organism evidence="6 7">
    <name type="scientific">Loofah witches'-broom phytoplasma</name>
    <dbReference type="NCBI Taxonomy" id="35773"/>
    <lineage>
        <taxon>Bacteria</taxon>
        <taxon>Bacillati</taxon>
        <taxon>Mycoplasmatota</taxon>
        <taxon>Mollicutes</taxon>
        <taxon>Acholeplasmatales</taxon>
        <taxon>Acholeplasmataceae</taxon>
        <taxon>Candidatus Phytoplasma</taxon>
        <taxon>16SrVIII (Loofah witches'-broom group)</taxon>
    </lineage>
</organism>
<dbReference type="GO" id="GO:0008270">
    <property type="term" value="F:zinc ion binding"/>
    <property type="evidence" value="ECO:0007669"/>
    <property type="project" value="UniProtKB-UniRule"/>
</dbReference>
<dbReference type="GO" id="GO:0006269">
    <property type="term" value="P:DNA replication, synthesis of primer"/>
    <property type="evidence" value="ECO:0007669"/>
    <property type="project" value="UniProtKB-KW"/>
</dbReference>
<dbReference type="InterPro" id="IPR014001">
    <property type="entry name" value="Helicase_ATP-bd"/>
</dbReference>
<comment type="catalytic activity">
    <reaction evidence="4">
        <text>Couples ATP hydrolysis with the unwinding of duplex DNA by translocating in the 3'-5' direction.</text>
        <dbReference type="EC" id="5.6.2.4"/>
    </reaction>
</comment>
<dbReference type="GO" id="GO:0005524">
    <property type="term" value="F:ATP binding"/>
    <property type="evidence" value="ECO:0007669"/>
    <property type="project" value="UniProtKB-UniRule"/>
</dbReference>
<dbReference type="Proteomes" id="UP000672038">
    <property type="component" value="Chromosome"/>
</dbReference>